<keyword evidence="2" id="KW-0012">Acyltransferase</keyword>
<dbReference type="GO" id="GO:0004059">
    <property type="term" value="F:aralkylamine N-acetyltransferase activity"/>
    <property type="evidence" value="ECO:0007669"/>
    <property type="project" value="TreeGrafter"/>
</dbReference>
<evidence type="ECO:0000313" key="4">
    <source>
        <dbReference type="EMBL" id="KAJ5217215.1"/>
    </source>
</evidence>
<reference evidence="4" key="1">
    <citation type="submission" date="2022-11" db="EMBL/GenBank/DDBJ databases">
        <authorList>
            <person name="Petersen C."/>
        </authorList>
    </citation>
    <scope>NUCLEOTIDE SEQUENCE</scope>
    <source>
        <strain evidence="4">IBT 19713</strain>
    </source>
</reference>
<dbReference type="PROSITE" id="PS51186">
    <property type="entry name" value="GNAT"/>
    <property type="match status" value="1"/>
</dbReference>
<evidence type="ECO:0000256" key="2">
    <source>
        <dbReference type="ARBA" id="ARBA00023315"/>
    </source>
</evidence>
<dbReference type="GeneID" id="83206822"/>
<dbReference type="OrthoDB" id="30840at2759"/>
<feature type="domain" description="N-acetyltransferase" evidence="3">
    <location>
        <begin position="18"/>
        <end position="200"/>
    </location>
</feature>
<comment type="caution">
    <text evidence="4">The sequence shown here is derived from an EMBL/GenBank/DDBJ whole genome shotgun (WGS) entry which is preliminary data.</text>
</comment>
<sequence>MPSVVPFTQSPALSGKDPLLRPLTPADVKSCTVVERAFPEHEQCSEEKFIYRLNQTPELCLGLFIWEEGKEQLIGHIIGMRVPTKEITEGSMHMPENWRERPSDQAYIVDGQLIGNDPHGKTIAIHSVVISPQYQGNGVGKALVKAYIEFIKETQVDTDGIVLIAHDYLIKFYEGAGFVNHGLSACRFAGETWYDLVLDL</sequence>
<dbReference type="AlphaFoldDB" id="A0A9W9NC95"/>
<dbReference type="Proteomes" id="UP001150941">
    <property type="component" value="Unassembled WGS sequence"/>
</dbReference>
<dbReference type="PANTHER" id="PTHR10908">
    <property type="entry name" value="SEROTONIN N-ACETYLTRANSFERASE"/>
    <property type="match status" value="1"/>
</dbReference>
<name>A0A9W9NC95_9EURO</name>
<proteinExistence type="predicted"/>
<dbReference type="SUPFAM" id="SSF55729">
    <property type="entry name" value="Acyl-CoA N-acyltransferases (Nat)"/>
    <property type="match status" value="1"/>
</dbReference>
<dbReference type="InterPro" id="IPR051635">
    <property type="entry name" value="SNAT-like"/>
</dbReference>
<keyword evidence="5" id="KW-1185">Reference proteome</keyword>
<organism evidence="4 5">
    <name type="scientific">Penicillium chermesinum</name>
    <dbReference type="NCBI Taxonomy" id="63820"/>
    <lineage>
        <taxon>Eukaryota</taxon>
        <taxon>Fungi</taxon>
        <taxon>Dikarya</taxon>
        <taxon>Ascomycota</taxon>
        <taxon>Pezizomycotina</taxon>
        <taxon>Eurotiomycetes</taxon>
        <taxon>Eurotiomycetidae</taxon>
        <taxon>Eurotiales</taxon>
        <taxon>Aspergillaceae</taxon>
        <taxon>Penicillium</taxon>
    </lineage>
</organism>
<evidence type="ECO:0000313" key="5">
    <source>
        <dbReference type="Proteomes" id="UP001150941"/>
    </source>
</evidence>
<accession>A0A9W9NC95</accession>
<dbReference type="CDD" id="cd04301">
    <property type="entry name" value="NAT_SF"/>
    <property type="match status" value="1"/>
</dbReference>
<evidence type="ECO:0000256" key="1">
    <source>
        <dbReference type="ARBA" id="ARBA00022679"/>
    </source>
</evidence>
<dbReference type="PANTHER" id="PTHR10908:SF0">
    <property type="entry name" value="SEROTONIN N-ACETYLTRANSFERASE"/>
    <property type="match status" value="1"/>
</dbReference>
<dbReference type="InterPro" id="IPR000182">
    <property type="entry name" value="GNAT_dom"/>
</dbReference>
<dbReference type="GO" id="GO:0005737">
    <property type="term" value="C:cytoplasm"/>
    <property type="evidence" value="ECO:0007669"/>
    <property type="project" value="TreeGrafter"/>
</dbReference>
<dbReference type="RefSeq" id="XP_058326086.1">
    <property type="nucleotide sequence ID" value="XM_058479518.1"/>
</dbReference>
<dbReference type="Gene3D" id="3.40.630.30">
    <property type="match status" value="1"/>
</dbReference>
<evidence type="ECO:0000259" key="3">
    <source>
        <dbReference type="PROSITE" id="PS51186"/>
    </source>
</evidence>
<dbReference type="InterPro" id="IPR016181">
    <property type="entry name" value="Acyl_CoA_acyltransferase"/>
</dbReference>
<protein>
    <recommendedName>
        <fullName evidence="3">N-acetyltransferase domain-containing protein</fullName>
    </recommendedName>
</protein>
<gene>
    <name evidence="4" type="ORF">N7468_010223</name>
</gene>
<dbReference type="Pfam" id="PF13673">
    <property type="entry name" value="Acetyltransf_10"/>
    <property type="match status" value="1"/>
</dbReference>
<keyword evidence="1" id="KW-0808">Transferase</keyword>
<reference evidence="4" key="2">
    <citation type="journal article" date="2023" name="IMA Fungus">
        <title>Comparative genomic study of the Penicillium genus elucidates a diverse pangenome and 15 lateral gene transfer events.</title>
        <authorList>
            <person name="Petersen C."/>
            <person name="Sorensen T."/>
            <person name="Nielsen M.R."/>
            <person name="Sondergaard T.E."/>
            <person name="Sorensen J.L."/>
            <person name="Fitzpatrick D.A."/>
            <person name="Frisvad J.C."/>
            <person name="Nielsen K.L."/>
        </authorList>
    </citation>
    <scope>NUCLEOTIDE SEQUENCE</scope>
    <source>
        <strain evidence="4">IBT 19713</strain>
    </source>
</reference>
<dbReference type="EMBL" id="JAPQKS010000008">
    <property type="protein sequence ID" value="KAJ5217215.1"/>
    <property type="molecule type" value="Genomic_DNA"/>
</dbReference>